<proteinExistence type="predicted"/>
<dbReference type="AlphaFoldDB" id="A0A1H8FYE2"/>
<dbReference type="Proteomes" id="UP000199585">
    <property type="component" value="Unassembled WGS sequence"/>
</dbReference>
<dbReference type="OrthoDB" id="9764953at2"/>
<name>A0A1H8FYE2_9RHOB</name>
<evidence type="ECO:0000313" key="3">
    <source>
        <dbReference type="EMBL" id="SEN36118.1"/>
    </source>
</evidence>
<dbReference type="EMBL" id="FOCI01000014">
    <property type="protein sequence ID" value="SEN36118.1"/>
    <property type="molecule type" value="Genomic_DNA"/>
</dbReference>
<dbReference type="PANTHER" id="PTHR43037">
    <property type="entry name" value="UNNAMED PRODUCT-RELATED"/>
    <property type="match status" value="1"/>
</dbReference>
<dbReference type="RefSeq" id="WP_089903468.1">
    <property type="nucleotide sequence ID" value="NZ_FOCI01000014.1"/>
</dbReference>
<dbReference type="GO" id="GO:0016787">
    <property type="term" value="F:hydrolase activity"/>
    <property type="evidence" value="ECO:0007669"/>
    <property type="project" value="UniProtKB-KW"/>
</dbReference>
<evidence type="ECO:0000256" key="2">
    <source>
        <dbReference type="ARBA" id="ARBA00022801"/>
    </source>
</evidence>
<protein>
    <submittedName>
        <fullName evidence="3">Predicted esterase</fullName>
    </submittedName>
</protein>
<dbReference type="InterPro" id="IPR050955">
    <property type="entry name" value="Plant_Biomass_Hydrol_Est"/>
</dbReference>
<sequence>MRRLVAGLGLAMGIGLVALALLPALPDIRAGGASVLTAGQQPGVLTRIDGTPLSPRFPARDADYAPPVGFTRTIAATGMVWHTLPQPPQSDRPAAIVLLHGSGRDGRAMVDMWQGMAADHDILLIAPDAADPQAWSMRDEPAAALMALLDDVALTHPFDPDRVYLYGHSAGANHALALAPDGPWRAVAVHAGDIGTVQPTGPAPIPVRIQIGTDDLSYPLDVVTQAAERLAEAGHDVDLLVIPGHDHWFYDIGPRLAADAWSFFDHPGAQAD</sequence>
<evidence type="ECO:0000313" key="4">
    <source>
        <dbReference type="Proteomes" id="UP000199585"/>
    </source>
</evidence>
<gene>
    <name evidence="3" type="ORF">SAMN04488003_11417</name>
</gene>
<keyword evidence="4" id="KW-1185">Reference proteome</keyword>
<accession>A0A1H8FYE2</accession>
<dbReference type="InterPro" id="IPR029058">
    <property type="entry name" value="AB_hydrolase_fold"/>
</dbReference>
<dbReference type="PANTHER" id="PTHR43037:SF5">
    <property type="entry name" value="FERULOYL ESTERASE"/>
    <property type="match status" value="1"/>
</dbReference>
<evidence type="ECO:0000256" key="1">
    <source>
        <dbReference type="ARBA" id="ARBA00022729"/>
    </source>
</evidence>
<organism evidence="3 4">
    <name type="scientific">Loktanella fryxellensis</name>
    <dbReference type="NCBI Taxonomy" id="245187"/>
    <lineage>
        <taxon>Bacteria</taxon>
        <taxon>Pseudomonadati</taxon>
        <taxon>Pseudomonadota</taxon>
        <taxon>Alphaproteobacteria</taxon>
        <taxon>Rhodobacterales</taxon>
        <taxon>Roseobacteraceae</taxon>
        <taxon>Loktanella</taxon>
    </lineage>
</organism>
<dbReference type="Gene3D" id="3.40.50.1820">
    <property type="entry name" value="alpha/beta hydrolase"/>
    <property type="match status" value="1"/>
</dbReference>
<keyword evidence="2" id="KW-0378">Hydrolase</keyword>
<keyword evidence="1" id="KW-0732">Signal</keyword>
<reference evidence="3 4" key="1">
    <citation type="submission" date="2016-10" db="EMBL/GenBank/DDBJ databases">
        <authorList>
            <person name="de Groot N.N."/>
        </authorList>
    </citation>
    <scope>NUCLEOTIDE SEQUENCE [LARGE SCALE GENOMIC DNA]</scope>
    <source>
        <strain evidence="3 4">DSM 16213</strain>
    </source>
</reference>
<dbReference type="STRING" id="245187.SAMN04488003_11417"/>
<dbReference type="SUPFAM" id="SSF53474">
    <property type="entry name" value="alpha/beta-Hydrolases"/>
    <property type="match status" value="1"/>
</dbReference>